<gene>
    <name evidence="10" type="ORF">MYCIT1_LOCUS32898</name>
</gene>
<feature type="compositionally biased region" description="Basic and acidic residues" evidence="8">
    <location>
        <begin position="1"/>
        <end position="11"/>
    </location>
</feature>
<comment type="caution">
    <text evidence="10">The sequence shown here is derived from an EMBL/GenBank/DDBJ whole genome shotgun (WGS) entry which is preliminary data.</text>
</comment>
<evidence type="ECO:0000256" key="3">
    <source>
        <dbReference type="ARBA" id="ARBA00012180"/>
    </source>
</evidence>
<evidence type="ECO:0000256" key="6">
    <source>
        <dbReference type="ARBA" id="ARBA00022759"/>
    </source>
</evidence>
<evidence type="ECO:0000259" key="9">
    <source>
        <dbReference type="PROSITE" id="PS50879"/>
    </source>
</evidence>
<evidence type="ECO:0000256" key="7">
    <source>
        <dbReference type="ARBA" id="ARBA00022801"/>
    </source>
</evidence>
<evidence type="ECO:0000256" key="1">
    <source>
        <dbReference type="ARBA" id="ARBA00000077"/>
    </source>
</evidence>
<keyword evidence="6" id="KW-0255">Endonuclease</keyword>
<sequence>MLDTLDPKWDPRQPQPEDYEGRMNPQTLDTQQGEGISIEIDQRLTTKGTVGDTFRIFTEDITNNSASAPNREHWGNPDDIDEIVVYTDGSATGNGSATAEAGSGIWFGVDNIRNRSIKVPKELRPSNQVAELLAVKEAVEICPPAAPLHIKTDSMYTINALTKSMQKAEDTGFHLMDNGDVVRLTITKVRNRRARTRLTWVKGHAGIEGNEEADKLADIGRTKQDPDIIDSQVDPALRLPGAKLKAMTQSIAYKIIRKKKMMAERYEDALERRATRKNIERAVEATRDNETGHTATEGKIWKSTRHTDFSRSVRYFLWMLIHDGYKVGNHWTKIPGHEEKASCAHCGDHITENMEHILFECEAQGQKTVWELANELWMMKTSTPLNVSIADLMACGTVSKGNEGTSRLFRILVSESAHLIWRIRCERVIQEKDEATIPEIRNRWINKMNTRLLLDCKLSNEAKYGTKHIKASLVRKTCTSVTTAITRFSPRGVPTGYPQTSC</sequence>
<feature type="region of interest" description="Disordered" evidence="8">
    <location>
        <begin position="1"/>
        <end position="29"/>
    </location>
</feature>
<evidence type="ECO:0000256" key="5">
    <source>
        <dbReference type="ARBA" id="ARBA00022723"/>
    </source>
</evidence>
<dbReference type="Proteomes" id="UP001295794">
    <property type="component" value="Unassembled WGS sequence"/>
</dbReference>
<proteinExistence type="inferred from homology"/>
<keyword evidence="7" id="KW-0378">Hydrolase</keyword>
<dbReference type="InterPro" id="IPR050092">
    <property type="entry name" value="RNase_H"/>
</dbReference>
<keyword evidence="11" id="KW-1185">Reference proteome</keyword>
<dbReference type="EMBL" id="CAVNYO010000444">
    <property type="protein sequence ID" value="CAK5281680.1"/>
    <property type="molecule type" value="Genomic_DNA"/>
</dbReference>
<dbReference type="CDD" id="cd09280">
    <property type="entry name" value="RNase_HI_eukaryote_like"/>
    <property type="match status" value="1"/>
</dbReference>
<dbReference type="PANTHER" id="PTHR10642">
    <property type="entry name" value="RIBONUCLEASE H1"/>
    <property type="match status" value="1"/>
</dbReference>
<reference evidence="10" key="1">
    <citation type="submission" date="2023-11" db="EMBL/GenBank/DDBJ databases">
        <authorList>
            <person name="De Vega J J."/>
            <person name="De Vega J J."/>
        </authorList>
    </citation>
    <scope>NUCLEOTIDE SEQUENCE</scope>
</reference>
<feature type="domain" description="RNase H type-1" evidence="9">
    <location>
        <begin position="79"/>
        <end position="222"/>
    </location>
</feature>
<dbReference type="GO" id="GO:0046872">
    <property type="term" value="F:metal ion binding"/>
    <property type="evidence" value="ECO:0007669"/>
    <property type="project" value="UniProtKB-KW"/>
</dbReference>
<comment type="catalytic activity">
    <reaction evidence="1">
        <text>Endonucleolytic cleavage to 5'-phosphomonoester.</text>
        <dbReference type="EC" id="3.1.26.4"/>
    </reaction>
</comment>
<evidence type="ECO:0000256" key="8">
    <source>
        <dbReference type="SAM" id="MobiDB-lite"/>
    </source>
</evidence>
<dbReference type="Pfam" id="PF00075">
    <property type="entry name" value="RNase_H"/>
    <property type="match status" value="1"/>
</dbReference>
<dbReference type="SUPFAM" id="SSF53098">
    <property type="entry name" value="Ribonuclease H-like"/>
    <property type="match status" value="1"/>
</dbReference>
<organism evidence="10 11">
    <name type="scientific">Mycena citricolor</name>
    <dbReference type="NCBI Taxonomy" id="2018698"/>
    <lineage>
        <taxon>Eukaryota</taxon>
        <taxon>Fungi</taxon>
        <taxon>Dikarya</taxon>
        <taxon>Basidiomycota</taxon>
        <taxon>Agaricomycotina</taxon>
        <taxon>Agaricomycetes</taxon>
        <taxon>Agaricomycetidae</taxon>
        <taxon>Agaricales</taxon>
        <taxon>Marasmiineae</taxon>
        <taxon>Mycenaceae</taxon>
        <taxon>Mycena</taxon>
    </lineage>
</organism>
<dbReference type="InterPro" id="IPR012337">
    <property type="entry name" value="RNaseH-like_sf"/>
</dbReference>
<evidence type="ECO:0000256" key="2">
    <source>
        <dbReference type="ARBA" id="ARBA00005300"/>
    </source>
</evidence>
<accession>A0AAD2Q6N9</accession>
<dbReference type="GO" id="GO:0003676">
    <property type="term" value="F:nucleic acid binding"/>
    <property type="evidence" value="ECO:0007669"/>
    <property type="project" value="InterPro"/>
</dbReference>
<name>A0AAD2Q6N9_9AGAR</name>
<dbReference type="Gene3D" id="3.30.420.10">
    <property type="entry name" value="Ribonuclease H-like superfamily/Ribonuclease H"/>
    <property type="match status" value="1"/>
</dbReference>
<dbReference type="PROSITE" id="PS50879">
    <property type="entry name" value="RNASE_H_1"/>
    <property type="match status" value="1"/>
</dbReference>
<protein>
    <recommendedName>
        <fullName evidence="3">ribonuclease H</fullName>
        <ecNumber evidence="3">3.1.26.4</ecNumber>
    </recommendedName>
</protein>
<evidence type="ECO:0000313" key="10">
    <source>
        <dbReference type="EMBL" id="CAK5281680.1"/>
    </source>
</evidence>
<dbReference type="InterPro" id="IPR002156">
    <property type="entry name" value="RNaseH_domain"/>
</dbReference>
<dbReference type="GO" id="GO:0043137">
    <property type="term" value="P:DNA replication, removal of RNA primer"/>
    <property type="evidence" value="ECO:0007669"/>
    <property type="project" value="TreeGrafter"/>
</dbReference>
<keyword evidence="5" id="KW-0479">Metal-binding</keyword>
<keyword evidence="4" id="KW-0540">Nuclease</keyword>
<evidence type="ECO:0000313" key="11">
    <source>
        <dbReference type="Proteomes" id="UP001295794"/>
    </source>
</evidence>
<dbReference type="InterPro" id="IPR026960">
    <property type="entry name" value="RVT-Znf"/>
</dbReference>
<dbReference type="Pfam" id="PF13966">
    <property type="entry name" value="zf-RVT"/>
    <property type="match status" value="1"/>
</dbReference>
<dbReference type="AlphaFoldDB" id="A0AAD2Q6N9"/>
<dbReference type="EC" id="3.1.26.4" evidence="3"/>
<dbReference type="PANTHER" id="PTHR10642:SF26">
    <property type="entry name" value="RIBONUCLEASE H1"/>
    <property type="match status" value="1"/>
</dbReference>
<dbReference type="InterPro" id="IPR036397">
    <property type="entry name" value="RNaseH_sf"/>
</dbReference>
<comment type="similarity">
    <text evidence="2">Belongs to the RNase H family.</text>
</comment>
<dbReference type="GO" id="GO:0004523">
    <property type="term" value="F:RNA-DNA hybrid ribonuclease activity"/>
    <property type="evidence" value="ECO:0007669"/>
    <property type="project" value="UniProtKB-EC"/>
</dbReference>
<evidence type="ECO:0000256" key="4">
    <source>
        <dbReference type="ARBA" id="ARBA00022722"/>
    </source>
</evidence>